<dbReference type="InterPro" id="IPR036397">
    <property type="entry name" value="RNaseH_sf"/>
</dbReference>
<evidence type="ECO:0000313" key="20">
    <source>
        <dbReference type="Proteomes" id="UP000279029"/>
    </source>
</evidence>
<comment type="catalytic activity">
    <reaction evidence="14 16">
        <text>DNA(n) + a 2'-deoxyribonucleoside 5'-triphosphate = DNA(n+1) + diphosphate</text>
        <dbReference type="Rhea" id="RHEA:22508"/>
        <dbReference type="Rhea" id="RHEA-COMP:17339"/>
        <dbReference type="Rhea" id="RHEA-COMP:17340"/>
        <dbReference type="ChEBI" id="CHEBI:33019"/>
        <dbReference type="ChEBI" id="CHEBI:61560"/>
        <dbReference type="ChEBI" id="CHEBI:173112"/>
        <dbReference type="EC" id="2.7.7.7"/>
    </reaction>
</comment>
<dbReference type="CDD" id="cd06140">
    <property type="entry name" value="DNA_polA_I_Bacillus_like_exo"/>
    <property type="match status" value="1"/>
</dbReference>
<dbReference type="CDD" id="cd09898">
    <property type="entry name" value="H3TH_53EXO"/>
    <property type="match status" value="1"/>
</dbReference>
<dbReference type="Pfam" id="PF00476">
    <property type="entry name" value="DNA_pol_A"/>
    <property type="match status" value="1"/>
</dbReference>
<name>A0A3P7P6R3_9FIRM</name>
<evidence type="ECO:0000259" key="18">
    <source>
        <dbReference type="SMART" id="SM00482"/>
    </source>
</evidence>
<keyword evidence="13 16" id="KW-0234">DNA repair</keyword>
<dbReference type="PROSITE" id="PS00447">
    <property type="entry name" value="DNA_POLYMERASE_A"/>
    <property type="match status" value="1"/>
</dbReference>
<dbReference type="InterPro" id="IPR020045">
    <property type="entry name" value="DNA_polI_H3TH"/>
</dbReference>
<evidence type="ECO:0000256" key="1">
    <source>
        <dbReference type="ARBA" id="ARBA00007705"/>
    </source>
</evidence>
<evidence type="ECO:0000256" key="10">
    <source>
        <dbReference type="ARBA" id="ARBA00022839"/>
    </source>
</evidence>
<gene>
    <name evidence="16 19" type="primary">polA</name>
    <name evidence="19" type="ORF">PATL70BA_0190</name>
</gene>
<dbReference type="RefSeq" id="WP_125135607.1">
    <property type="nucleotide sequence ID" value="NZ_LR130778.1"/>
</dbReference>
<dbReference type="GO" id="GO:0006261">
    <property type="term" value="P:DNA-templated DNA replication"/>
    <property type="evidence" value="ECO:0007669"/>
    <property type="project" value="UniProtKB-UniRule"/>
</dbReference>
<evidence type="ECO:0000256" key="11">
    <source>
        <dbReference type="ARBA" id="ARBA00022932"/>
    </source>
</evidence>
<dbReference type="SMART" id="SM00482">
    <property type="entry name" value="POLAc"/>
    <property type="match status" value="1"/>
</dbReference>
<dbReference type="Gene3D" id="3.30.70.370">
    <property type="match status" value="1"/>
</dbReference>
<dbReference type="InterPro" id="IPR002298">
    <property type="entry name" value="DNA_polymerase_A"/>
</dbReference>
<dbReference type="FunFam" id="1.20.1060.10:FF:000001">
    <property type="entry name" value="DNA polymerase I"/>
    <property type="match status" value="1"/>
</dbReference>
<comment type="similarity">
    <text evidence="1 16">Belongs to the DNA polymerase type-A family.</text>
</comment>
<comment type="function">
    <text evidence="16">In addition to polymerase activity, this DNA polymerase exhibits 5'-3' exonuclease activity.</text>
</comment>
<evidence type="ECO:0000256" key="3">
    <source>
        <dbReference type="ARBA" id="ARBA00020311"/>
    </source>
</evidence>
<dbReference type="GO" id="GO:0008409">
    <property type="term" value="F:5'-3' exonuclease activity"/>
    <property type="evidence" value="ECO:0007669"/>
    <property type="project" value="UniProtKB-UniRule"/>
</dbReference>
<keyword evidence="7" id="KW-0540">Nuclease</keyword>
<keyword evidence="10 16" id="KW-0269">Exonuclease</keyword>
<evidence type="ECO:0000256" key="15">
    <source>
        <dbReference type="NCBIfam" id="TIGR00593"/>
    </source>
</evidence>
<comment type="subunit">
    <text evidence="16">Single-chain monomer with multiple functions.</text>
</comment>
<dbReference type="InterPro" id="IPR002421">
    <property type="entry name" value="5-3_exonuclease"/>
</dbReference>
<evidence type="ECO:0000259" key="17">
    <source>
        <dbReference type="SMART" id="SM00475"/>
    </source>
</evidence>
<dbReference type="PANTHER" id="PTHR10133">
    <property type="entry name" value="DNA POLYMERASE I"/>
    <property type="match status" value="1"/>
</dbReference>
<dbReference type="InterPro" id="IPR029060">
    <property type="entry name" value="PIN-like_dom_sf"/>
</dbReference>
<dbReference type="Proteomes" id="UP000279029">
    <property type="component" value="Chromosome"/>
</dbReference>
<dbReference type="Gene3D" id="3.40.50.1010">
    <property type="entry name" value="5'-nuclease"/>
    <property type="match status" value="1"/>
</dbReference>
<dbReference type="SUPFAM" id="SSF47807">
    <property type="entry name" value="5' to 3' exonuclease, C-terminal subdomain"/>
    <property type="match status" value="1"/>
</dbReference>
<dbReference type="SMART" id="SM00279">
    <property type="entry name" value="HhH2"/>
    <property type="match status" value="1"/>
</dbReference>
<dbReference type="Gene3D" id="1.10.150.20">
    <property type="entry name" value="5' to 3' exonuclease, C-terminal subdomain"/>
    <property type="match status" value="2"/>
</dbReference>
<keyword evidence="4 16" id="KW-0808">Transferase</keyword>
<feature type="domain" description="DNA-directed DNA polymerase family A palm" evidence="18">
    <location>
        <begin position="634"/>
        <end position="840"/>
    </location>
</feature>
<dbReference type="SUPFAM" id="SSF53098">
    <property type="entry name" value="Ribonuclease H-like"/>
    <property type="match status" value="1"/>
</dbReference>
<dbReference type="SUPFAM" id="SSF88723">
    <property type="entry name" value="PIN domain-like"/>
    <property type="match status" value="1"/>
</dbReference>
<dbReference type="EMBL" id="LR130778">
    <property type="protein sequence ID" value="VDN46033.1"/>
    <property type="molecule type" value="Genomic_DNA"/>
</dbReference>
<keyword evidence="20" id="KW-1185">Reference proteome</keyword>
<dbReference type="InterPro" id="IPR001098">
    <property type="entry name" value="DNA-dir_DNA_pol_A_palm_dom"/>
</dbReference>
<dbReference type="FunFam" id="1.10.150.20:FF:000003">
    <property type="entry name" value="DNA polymerase I"/>
    <property type="match status" value="1"/>
</dbReference>
<dbReference type="GO" id="GO:0003887">
    <property type="term" value="F:DNA-directed DNA polymerase activity"/>
    <property type="evidence" value="ECO:0007669"/>
    <property type="project" value="UniProtKB-UniRule"/>
</dbReference>
<evidence type="ECO:0000256" key="14">
    <source>
        <dbReference type="ARBA" id="ARBA00049244"/>
    </source>
</evidence>
<keyword evidence="9 16" id="KW-0378">Hydrolase</keyword>
<dbReference type="InterPro" id="IPR054690">
    <property type="entry name" value="DNA_polI_exonuclease"/>
</dbReference>
<dbReference type="KEGG" id="cbar:PATL70BA_0190"/>
<dbReference type="EC" id="2.7.7.7" evidence="2 15"/>
<dbReference type="FunFam" id="1.10.150.20:FF:000002">
    <property type="entry name" value="DNA polymerase I"/>
    <property type="match status" value="1"/>
</dbReference>
<keyword evidence="8 16" id="KW-0227">DNA damage</keyword>
<dbReference type="InterPro" id="IPR019760">
    <property type="entry name" value="DNA-dir_DNA_pol_A_CS"/>
</dbReference>
<dbReference type="SMART" id="SM00475">
    <property type="entry name" value="53EXOc"/>
    <property type="match status" value="1"/>
</dbReference>
<dbReference type="InterPro" id="IPR043502">
    <property type="entry name" value="DNA/RNA_pol_sf"/>
</dbReference>
<keyword evidence="5 16" id="KW-0548">Nucleotidyltransferase</keyword>
<dbReference type="AlphaFoldDB" id="A0A3P7P6R3"/>
<evidence type="ECO:0000256" key="8">
    <source>
        <dbReference type="ARBA" id="ARBA00022763"/>
    </source>
</evidence>
<evidence type="ECO:0000256" key="12">
    <source>
        <dbReference type="ARBA" id="ARBA00023125"/>
    </source>
</evidence>
<dbReference type="NCBIfam" id="NF004397">
    <property type="entry name" value="PRK05755.1"/>
    <property type="match status" value="1"/>
</dbReference>
<dbReference type="Pfam" id="PF02739">
    <property type="entry name" value="5_3_exonuc_N"/>
    <property type="match status" value="1"/>
</dbReference>
<dbReference type="CDD" id="cd08637">
    <property type="entry name" value="DNA_pol_A_pol_I_C"/>
    <property type="match status" value="1"/>
</dbReference>
<proteinExistence type="inferred from homology"/>
<evidence type="ECO:0000256" key="9">
    <source>
        <dbReference type="ARBA" id="ARBA00022801"/>
    </source>
</evidence>
<dbReference type="Gene3D" id="3.30.420.10">
    <property type="entry name" value="Ribonuclease H-like superfamily/Ribonuclease H"/>
    <property type="match status" value="1"/>
</dbReference>
<dbReference type="Pfam" id="PF01367">
    <property type="entry name" value="5_3_exonuc"/>
    <property type="match status" value="1"/>
</dbReference>
<dbReference type="GO" id="GO:0003677">
    <property type="term" value="F:DNA binding"/>
    <property type="evidence" value="ECO:0007669"/>
    <property type="project" value="UniProtKB-UniRule"/>
</dbReference>
<dbReference type="OrthoDB" id="9806424at2"/>
<organism evidence="19 20">
    <name type="scientific">Petrocella atlantisensis</name>
    <dbReference type="NCBI Taxonomy" id="2173034"/>
    <lineage>
        <taxon>Bacteria</taxon>
        <taxon>Bacillati</taxon>
        <taxon>Bacillota</taxon>
        <taxon>Clostridia</taxon>
        <taxon>Lachnospirales</taxon>
        <taxon>Vallitaleaceae</taxon>
        <taxon>Petrocella</taxon>
    </lineage>
</organism>
<reference evidence="19 20" key="1">
    <citation type="submission" date="2018-09" db="EMBL/GenBank/DDBJ databases">
        <authorList>
            <person name="Postec A."/>
        </authorList>
    </citation>
    <scope>NUCLEOTIDE SEQUENCE [LARGE SCALE GENOMIC DNA]</scope>
    <source>
        <strain evidence="19">70B-A</strain>
    </source>
</reference>
<dbReference type="NCBIfam" id="TIGR00593">
    <property type="entry name" value="pola"/>
    <property type="match status" value="1"/>
</dbReference>
<evidence type="ECO:0000256" key="13">
    <source>
        <dbReference type="ARBA" id="ARBA00023204"/>
    </source>
</evidence>
<dbReference type="PRINTS" id="PR00868">
    <property type="entry name" value="DNAPOLI"/>
</dbReference>
<dbReference type="FunFam" id="3.40.50.1010:FF:000001">
    <property type="entry name" value="DNA polymerase I"/>
    <property type="match status" value="1"/>
</dbReference>
<evidence type="ECO:0000313" key="19">
    <source>
        <dbReference type="EMBL" id="VDN46033.1"/>
    </source>
</evidence>
<dbReference type="GO" id="GO:0006302">
    <property type="term" value="P:double-strand break repair"/>
    <property type="evidence" value="ECO:0007669"/>
    <property type="project" value="TreeGrafter"/>
</dbReference>
<accession>A0A3P7P6R3</accession>
<dbReference type="InterPro" id="IPR012337">
    <property type="entry name" value="RNaseH-like_sf"/>
</dbReference>
<dbReference type="Gene3D" id="1.20.1060.10">
    <property type="entry name" value="Taq DNA Polymerase, Chain T, domain 4"/>
    <property type="match status" value="1"/>
</dbReference>
<keyword evidence="12 16" id="KW-0238">DNA-binding</keyword>
<evidence type="ECO:0000256" key="4">
    <source>
        <dbReference type="ARBA" id="ARBA00022679"/>
    </source>
</evidence>
<protein>
    <recommendedName>
        <fullName evidence="3 15">DNA polymerase I</fullName>
        <ecNumber evidence="2 15">2.7.7.7</ecNumber>
    </recommendedName>
</protein>
<dbReference type="InterPro" id="IPR018320">
    <property type="entry name" value="DNA_polymerase_1"/>
</dbReference>
<feature type="domain" description="5'-3' exonuclease" evidence="17">
    <location>
        <begin position="2"/>
        <end position="262"/>
    </location>
</feature>
<evidence type="ECO:0000256" key="6">
    <source>
        <dbReference type="ARBA" id="ARBA00022705"/>
    </source>
</evidence>
<sequence length="876" mass="99790">MKKLLLVDGNSIMNRAFYGIPLLSNSEGEYTNAVYGFINIVTKIIEDEKATHVVIAFDLKGPTFRNEIFKDYKGTRKSMPEELRPQMVLVKEVLNTMNISICEIQGFEADDVLGTLARTGEQDLFEVAILSGDKDMLQLATERTKIIIPRTKSGTTTYEQYYDRDVMDMFGVTPTEFIDVKGLMGDASDNIPGIPGVGEKTALKLISTYHTIEAAYEDREGFAKGLKGKMTEYIDQALLSRKLATIITDVDLDFSLDKSEVGEIYTKEAFDYFVRLNLNSLLGKFTDIKVEKEPDMNVEKISDIDQLERLLEGAKECYYYLFYDQSMTGLTFICDQTTYYYTDSRLIDKALIYKTINDLLMNETIKKITYDLKYQLHQIDAPMHLYAKSITDVSLMMYLINPVSSHYEIDKIAAEYGGISYMADDRFLGKGKSIKALMDIDENELIDRGVLAVRAIKQAYPKIVKEVDDKNLMGLYNTIELPLLYVLYRMEKRGIKVDGEQLKAFAERLRISIEILEKEIFEMAGENFNISSPKQLGVILFEKLALPFAKKTKTGYATSVDILEKIRPYHPIVDAVMSYRQLTKLKSTYADGLFDYIQEDGRIHSTFNQKVASTGRISSQDPNLQNIPIRLELGREIRKVFVPDEGYIFIDADYSQIELRLLAHLSEDASFIKAFREELDIHRMTASQVFHIPFEEVTDLQRRNAKAVNFGIVYGISAFGLSQDLNIGVKEAGAYIHQYFEKYPKVKSFLDACISQAKTDGYVTTMYNRIRPVPELASSNFVQRSFGERVAMNTPIQGSAADVIKIAMINVEKRLVKEKSRARLILQVHDELLIEAPIEEQEYIQSLLVEEMEQAVLISVPLTVDAHIGKNWYESK</sequence>
<evidence type="ECO:0000256" key="5">
    <source>
        <dbReference type="ARBA" id="ARBA00022695"/>
    </source>
</evidence>
<dbReference type="InterPro" id="IPR008918">
    <property type="entry name" value="HhH2"/>
</dbReference>
<dbReference type="CDD" id="cd09859">
    <property type="entry name" value="PIN_53EXO"/>
    <property type="match status" value="1"/>
</dbReference>
<dbReference type="PANTHER" id="PTHR10133:SF27">
    <property type="entry name" value="DNA POLYMERASE NU"/>
    <property type="match status" value="1"/>
</dbReference>
<dbReference type="InterPro" id="IPR020046">
    <property type="entry name" value="5-3_exonucl_a-hlix_arch_N"/>
</dbReference>
<evidence type="ECO:0000256" key="7">
    <source>
        <dbReference type="ARBA" id="ARBA00022722"/>
    </source>
</evidence>
<keyword evidence="6 16" id="KW-0235">DNA replication</keyword>
<dbReference type="SUPFAM" id="SSF56672">
    <property type="entry name" value="DNA/RNA polymerases"/>
    <property type="match status" value="1"/>
</dbReference>
<dbReference type="Pfam" id="PF22619">
    <property type="entry name" value="DNA_polI_exo1"/>
    <property type="match status" value="1"/>
</dbReference>
<dbReference type="InterPro" id="IPR036279">
    <property type="entry name" value="5-3_exonuclease_C_sf"/>
</dbReference>
<keyword evidence="11 16" id="KW-0239">DNA-directed DNA polymerase</keyword>
<evidence type="ECO:0000256" key="2">
    <source>
        <dbReference type="ARBA" id="ARBA00012417"/>
    </source>
</evidence>
<evidence type="ECO:0000256" key="16">
    <source>
        <dbReference type="RuleBase" id="RU004460"/>
    </source>
</evidence>